<organism evidence="1">
    <name type="scientific">Pediococcus acidilactici</name>
    <dbReference type="NCBI Taxonomy" id="1254"/>
    <lineage>
        <taxon>Bacteria</taxon>
        <taxon>Bacillati</taxon>
        <taxon>Bacillota</taxon>
        <taxon>Bacilli</taxon>
        <taxon>Lactobacillales</taxon>
        <taxon>Lactobacillaceae</taxon>
        <taxon>Pediococcus</taxon>
        <taxon>Pediococcus acidilactici group</taxon>
    </lineage>
</organism>
<reference evidence="1" key="2">
    <citation type="submission" date="2013-01" db="EMBL/GenBank/DDBJ databases">
        <title>The lactic acid bacteria isolated from a cereal based fermented slurry are able to produce carotenoids in a food matrix.</title>
        <authorList>
            <person name="Williams Turpin W.T."/>
            <person name="Cecile Renaud C.R."/>
            <person name="Sylvie Avallone S.A."/>
            <person name="Aayah Hammoumi A.H."/>
            <person name="Christele Humblot C.H."/>
        </authorList>
    </citation>
    <scope>NUCLEOTIDE SEQUENCE</scope>
    <source>
        <strain evidence="1">9.12</strain>
    </source>
</reference>
<proteinExistence type="predicted"/>
<feature type="non-terminal residue" evidence="1">
    <location>
        <position position="250"/>
    </location>
</feature>
<gene>
    <name evidence="1" type="primary">crtN</name>
</gene>
<feature type="non-terminal residue" evidence="1">
    <location>
        <position position="1"/>
    </location>
</feature>
<sequence length="250" mass="29159">LMLTLKTLVLGAKPLQDGFKIRLLCSNLSAKRATGWQNEPDCKPRIYFCRGADDRHDERHLQRSLSLLRGRSAQLFTIRRSSTFNAPCLWSSIKSRFVTRSPNINCRNLPHCASCRQWYVKFFSGYLSPVYHREALFFKTIISYLACLLYPTRSVCRTTVTHLKQCLQKHCKIYQECKSTLFISLSNTVYWDFSLPGPVAIQHYSDDRALLRGLFFKGWYVHSCQLSRLVIQRTGWYVKACHTSSRNYHQ</sequence>
<evidence type="ECO:0000313" key="1">
    <source>
        <dbReference type="EMBL" id="CCO02596.1"/>
    </source>
</evidence>
<dbReference type="AlphaFoldDB" id="L0R4G8"/>
<dbReference type="EMBL" id="HF546059">
    <property type="protein sequence ID" value="CCO02596.1"/>
    <property type="molecule type" value="Genomic_DNA"/>
</dbReference>
<name>L0R4G8_PEDAC</name>
<reference evidence="1" key="1">
    <citation type="submission" date="2012-10" db="EMBL/GenBank/DDBJ databases">
        <authorList>
            <person name="Turpin W."/>
        </authorList>
    </citation>
    <scope>NUCLEOTIDE SEQUENCE</scope>
    <source>
        <strain evidence="1">9.12</strain>
    </source>
</reference>
<accession>L0R4G8</accession>
<protein>
    <submittedName>
        <fullName evidence="1">Squalene synthase</fullName>
    </submittedName>
</protein>